<dbReference type="OrthoDB" id="5065855at2759"/>
<dbReference type="EMBL" id="CP031045">
    <property type="protein sequence ID" value="QDZ24156.1"/>
    <property type="molecule type" value="Genomic_DNA"/>
</dbReference>
<dbReference type="Proteomes" id="UP000316726">
    <property type="component" value="Chromosome 12"/>
</dbReference>
<dbReference type="InterPro" id="IPR038765">
    <property type="entry name" value="Papain-like_cys_pep_sf"/>
</dbReference>
<keyword evidence="2" id="KW-0645">Protease</keyword>
<dbReference type="InterPro" id="IPR003653">
    <property type="entry name" value="Peptidase_C48_C"/>
</dbReference>
<protein>
    <recommendedName>
        <fullName evidence="5">Ubiquitin-like protease family profile domain-containing protein</fullName>
    </recommendedName>
</protein>
<dbReference type="GO" id="GO:0006508">
    <property type="term" value="P:proteolysis"/>
    <property type="evidence" value="ECO:0007669"/>
    <property type="project" value="UniProtKB-KW"/>
</dbReference>
<evidence type="ECO:0000259" key="5">
    <source>
        <dbReference type="PROSITE" id="PS50600"/>
    </source>
</evidence>
<evidence type="ECO:0000256" key="1">
    <source>
        <dbReference type="ARBA" id="ARBA00005234"/>
    </source>
</evidence>
<sequence>MEESGDSRVVLDYGDILLRRGDVLSLMEGEWLNDQVISFYFEYLKTSSKFSNLLGVELLHTSLVHLISCMPDQDQVDMILEPLALAQKDLVFAAVNDSEDTSQPDSGSHWSLLVCERTRGAFSFYHFDSMGDSNRAPALALAAKLRGHLGSGGSLESVSEIPRQTNCHDCGVYVLAVAEAILKEREGTHDDPESMSEVSLDCRGHLHVLQWARSQGPPCDWNEETCWKAARGGHLDVLQWARSQDPSCPWNPKECKEVAMWRPGIFRWIQNNS</sequence>
<organism evidence="6 7">
    <name type="scientific">Chloropicon primus</name>
    <dbReference type="NCBI Taxonomy" id="1764295"/>
    <lineage>
        <taxon>Eukaryota</taxon>
        <taxon>Viridiplantae</taxon>
        <taxon>Chlorophyta</taxon>
        <taxon>Chloropicophyceae</taxon>
        <taxon>Chloropicales</taxon>
        <taxon>Chloropicaceae</taxon>
        <taxon>Chloropicon</taxon>
    </lineage>
</organism>
<evidence type="ECO:0000256" key="2">
    <source>
        <dbReference type="ARBA" id="ARBA00022670"/>
    </source>
</evidence>
<gene>
    <name evidence="6" type="ORF">A3770_12p66740</name>
</gene>
<dbReference type="STRING" id="1764295.A0A5B8MV44"/>
<comment type="similarity">
    <text evidence="1">Belongs to the peptidase C48 family.</text>
</comment>
<keyword evidence="7" id="KW-1185">Reference proteome</keyword>
<dbReference type="AlphaFoldDB" id="A0A5B8MV44"/>
<evidence type="ECO:0000313" key="7">
    <source>
        <dbReference type="Proteomes" id="UP000316726"/>
    </source>
</evidence>
<dbReference type="PANTHER" id="PTHR46468:SF1">
    <property type="entry name" value="SENTRIN-SPECIFIC PROTEASE 8"/>
    <property type="match status" value="1"/>
</dbReference>
<dbReference type="GO" id="GO:0000338">
    <property type="term" value="P:protein deneddylation"/>
    <property type="evidence" value="ECO:0007669"/>
    <property type="project" value="TreeGrafter"/>
</dbReference>
<evidence type="ECO:0000256" key="3">
    <source>
        <dbReference type="ARBA" id="ARBA00022801"/>
    </source>
</evidence>
<reference evidence="6 7" key="1">
    <citation type="submission" date="2018-07" db="EMBL/GenBank/DDBJ databases">
        <title>The complete nuclear genome of the prasinophyte Chloropicon primus (CCMP1205).</title>
        <authorList>
            <person name="Pombert J.-F."/>
            <person name="Otis C."/>
            <person name="Turmel M."/>
            <person name="Lemieux C."/>
        </authorList>
    </citation>
    <scope>NUCLEOTIDE SEQUENCE [LARGE SCALE GENOMIC DNA]</scope>
    <source>
        <strain evidence="6 7">CCMP1205</strain>
    </source>
</reference>
<dbReference type="Gene3D" id="3.40.395.10">
    <property type="entry name" value="Adenoviral Proteinase, Chain A"/>
    <property type="match status" value="1"/>
</dbReference>
<dbReference type="GO" id="GO:0008234">
    <property type="term" value="F:cysteine-type peptidase activity"/>
    <property type="evidence" value="ECO:0007669"/>
    <property type="project" value="UniProtKB-KW"/>
</dbReference>
<dbReference type="PANTHER" id="PTHR46468">
    <property type="entry name" value="SENTRIN-SPECIFIC PROTEASE 8"/>
    <property type="match status" value="1"/>
</dbReference>
<feature type="domain" description="Ubiquitin-like protease family profile" evidence="5">
    <location>
        <begin position="16"/>
        <end position="181"/>
    </location>
</feature>
<proteinExistence type="inferred from homology"/>
<dbReference type="PROSITE" id="PS50600">
    <property type="entry name" value="ULP_PROTEASE"/>
    <property type="match status" value="1"/>
</dbReference>
<dbReference type="InterPro" id="IPR044613">
    <property type="entry name" value="Nep1/2-like"/>
</dbReference>
<evidence type="ECO:0000313" key="6">
    <source>
        <dbReference type="EMBL" id="QDZ24156.1"/>
    </source>
</evidence>
<evidence type="ECO:0000256" key="4">
    <source>
        <dbReference type="ARBA" id="ARBA00022807"/>
    </source>
</evidence>
<dbReference type="GO" id="GO:0019784">
    <property type="term" value="F:deNEDDylase activity"/>
    <property type="evidence" value="ECO:0007669"/>
    <property type="project" value="InterPro"/>
</dbReference>
<name>A0A5B8MV44_9CHLO</name>
<accession>A0A5B8MV44</accession>
<keyword evidence="4" id="KW-0788">Thiol protease</keyword>
<dbReference type="SUPFAM" id="SSF54001">
    <property type="entry name" value="Cysteine proteinases"/>
    <property type="match status" value="1"/>
</dbReference>
<dbReference type="Pfam" id="PF02902">
    <property type="entry name" value="Peptidase_C48"/>
    <property type="match status" value="1"/>
</dbReference>
<keyword evidence="3" id="KW-0378">Hydrolase</keyword>